<evidence type="ECO:0000313" key="1">
    <source>
        <dbReference type="EMBL" id="OAY36940.1"/>
    </source>
</evidence>
<protein>
    <submittedName>
        <fullName evidence="1">Uncharacterized protein</fullName>
    </submittedName>
</protein>
<dbReference type="AlphaFoldDB" id="A0A2C9UZ07"/>
<name>A0A2C9UZ07_MANES</name>
<gene>
    <name evidence="1" type="ORF">MANES_11G061700</name>
</gene>
<reference evidence="1" key="1">
    <citation type="submission" date="2016-02" db="EMBL/GenBank/DDBJ databases">
        <title>WGS assembly of Manihot esculenta.</title>
        <authorList>
            <person name="Bredeson J.V."/>
            <person name="Prochnik S.E."/>
            <person name="Lyons J.B."/>
            <person name="Schmutz J."/>
            <person name="Grimwood J."/>
            <person name="Vrebalov J."/>
            <person name="Bart R.S."/>
            <person name="Amuge T."/>
            <person name="Ferguson M.E."/>
            <person name="Green R."/>
            <person name="Putnam N."/>
            <person name="Stites J."/>
            <person name="Rounsley S."/>
            <person name="Rokhsar D.S."/>
        </authorList>
    </citation>
    <scope>NUCLEOTIDE SEQUENCE [LARGE SCALE GENOMIC DNA]</scope>
    <source>
        <tissue evidence="1">Leaf</tissue>
    </source>
</reference>
<sequence length="65" mass="7782">MHTSFLYEYFNSANSFYDKNALKWEEMSCTIIFWRFYQCSLSTLITQIVDFKSQKNIIASKAIHK</sequence>
<dbReference type="EMBL" id="CM004397">
    <property type="protein sequence ID" value="OAY36940.1"/>
    <property type="molecule type" value="Genomic_DNA"/>
</dbReference>
<proteinExistence type="predicted"/>
<accession>A0A2C9UZ07</accession>
<organism evidence="1">
    <name type="scientific">Manihot esculenta</name>
    <name type="common">Cassava</name>
    <name type="synonym">Jatropha manihot</name>
    <dbReference type="NCBI Taxonomy" id="3983"/>
    <lineage>
        <taxon>Eukaryota</taxon>
        <taxon>Viridiplantae</taxon>
        <taxon>Streptophyta</taxon>
        <taxon>Embryophyta</taxon>
        <taxon>Tracheophyta</taxon>
        <taxon>Spermatophyta</taxon>
        <taxon>Magnoliopsida</taxon>
        <taxon>eudicotyledons</taxon>
        <taxon>Gunneridae</taxon>
        <taxon>Pentapetalae</taxon>
        <taxon>rosids</taxon>
        <taxon>fabids</taxon>
        <taxon>Malpighiales</taxon>
        <taxon>Euphorbiaceae</taxon>
        <taxon>Crotonoideae</taxon>
        <taxon>Manihoteae</taxon>
        <taxon>Manihot</taxon>
    </lineage>
</organism>